<feature type="region of interest" description="Disordered" evidence="7">
    <location>
        <begin position="487"/>
        <end position="515"/>
    </location>
</feature>
<dbReference type="Proteomes" id="UP001153199">
    <property type="component" value="Unassembled WGS sequence"/>
</dbReference>
<dbReference type="GO" id="GO:0005886">
    <property type="term" value="C:plasma membrane"/>
    <property type="evidence" value="ECO:0007669"/>
    <property type="project" value="UniProtKB-SubCell"/>
</dbReference>
<dbReference type="SUPFAM" id="SSF52540">
    <property type="entry name" value="P-loop containing nucleoside triphosphate hydrolases"/>
    <property type="match status" value="1"/>
</dbReference>
<dbReference type="Gene3D" id="3.40.50.300">
    <property type="entry name" value="P-loop containing nucleotide triphosphate hydrolases"/>
    <property type="match status" value="2"/>
</dbReference>
<gene>
    <name evidence="9" type="ORF">NF717_08060</name>
</gene>
<name>A0A9X4SF59_9LACT</name>
<keyword evidence="5 8" id="KW-1133">Transmembrane helix</keyword>
<dbReference type="PANTHER" id="PTHR37937">
    <property type="entry name" value="CONJUGATIVE TRANSFER: DNA TRANSPORT"/>
    <property type="match status" value="1"/>
</dbReference>
<keyword evidence="6 8" id="KW-0472">Membrane</keyword>
<feature type="compositionally biased region" description="Basic and acidic residues" evidence="7">
    <location>
        <begin position="487"/>
        <end position="497"/>
    </location>
</feature>
<dbReference type="AlphaFoldDB" id="A0A9X4SF59"/>
<evidence type="ECO:0000256" key="2">
    <source>
        <dbReference type="ARBA" id="ARBA00008806"/>
    </source>
</evidence>
<keyword evidence="3" id="KW-1003">Cell membrane</keyword>
<dbReference type="RefSeq" id="WP_279360326.1">
    <property type="nucleotide sequence ID" value="NZ_JAMWDY010000007.1"/>
</dbReference>
<sequence>MKKVRKYLPITLISLAVAYFINRSVDIFSKTPGYLYDEKLPNFKNNLLPSIRANPYTLSLDIAPLVASAIFLGFILLLVSSRDYRNYRRGEEFGSSREGKITDIKPFSDKNFSNNIILGEDALLSIYNTYKNAALQRNKNVFVVGGPGSWKSSTYNIPNISQMNASFLITDPKGELRNATAKMLEDNGYDVKVLDLKTLTNTDQFNPFAYIHTEEMLEDVIEVIINASNGELEKQGEPFWDNSEKLLLSALFSYLYYSYKGYRGIPGSGEMPCLADIAELVRYLDSPEEDVKSPVEIMFDDFEEYFGSDNPAVLTFKSFKNYKGDTRASVISMPSARFRMFNLESVKSITSRDTMELDKVGEKKTAIFIVLSDLNGTYNFLASLFFMLSFQLLEDVADYKHGGKLPIPVRMIFEEFPSIGKIPNILKAIAIFRGRQVGFEFTAQNFDQLKRIYKDTWEEIIGACDSLVYLSGSTTELTVKTFSKRSGDQTIGKKSDGRSFGGSQGGSQNTDSTGRKVFMEDEVERLDRLHALVKISNQPVVKVKKYNARKHLRAKQWGDKPGSKNWYEYQRYSTELEEIEASVAQNPENEMLVVTEIGN</sequence>
<evidence type="ECO:0000256" key="7">
    <source>
        <dbReference type="SAM" id="MobiDB-lite"/>
    </source>
</evidence>
<dbReference type="NCBIfam" id="NF045973">
    <property type="entry name" value="conju_CD1115"/>
    <property type="match status" value="1"/>
</dbReference>
<feature type="transmembrane region" description="Helical" evidence="8">
    <location>
        <begin position="7"/>
        <end position="25"/>
    </location>
</feature>
<accession>A0A9X4SF59</accession>
<keyword evidence="4 8" id="KW-0812">Transmembrane</keyword>
<evidence type="ECO:0000256" key="5">
    <source>
        <dbReference type="ARBA" id="ARBA00022989"/>
    </source>
</evidence>
<keyword evidence="10" id="KW-1185">Reference proteome</keyword>
<evidence type="ECO:0000256" key="6">
    <source>
        <dbReference type="ARBA" id="ARBA00023136"/>
    </source>
</evidence>
<dbReference type="InterPro" id="IPR003688">
    <property type="entry name" value="TraG/VirD4"/>
</dbReference>
<evidence type="ECO:0000256" key="3">
    <source>
        <dbReference type="ARBA" id="ARBA00022475"/>
    </source>
</evidence>
<reference evidence="9" key="1">
    <citation type="submission" date="2022-06" db="EMBL/GenBank/DDBJ databases">
        <title>Lactococcus from bovine mastitis in China.</title>
        <authorList>
            <person name="Lin Y."/>
            <person name="Han B."/>
        </authorList>
    </citation>
    <scope>NUCLEOTIDE SEQUENCE</scope>
    <source>
        <strain evidence="9">Ningxia-I-26</strain>
    </source>
</reference>
<dbReference type="InterPro" id="IPR027417">
    <property type="entry name" value="P-loop_NTPase"/>
</dbReference>
<organism evidence="9 10">
    <name type="scientific">Lactococcus formosensis</name>
    <dbReference type="NCBI Taxonomy" id="1281486"/>
    <lineage>
        <taxon>Bacteria</taxon>
        <taxon>Bacillati</taxon>
        <taxon>Bacillota</taxon>
        <taxon>Bacilli</taxon>
        <taxon>Lactobacillales</taxon>
        <taxon>Streptococcaceae</taxon>
        <taxon>Lactococcus</taxon>
    </lineage>
</organism>
<comment type="caution">
    <text evidence="9">The sequence shown here is derived from an EMBL/GenBank/DDBJ whole genome shotgun (WGS) entry which is preliminary data.</text>
</comment>
<dbReference type="PANTHER" id="PTHR37937:SF1">
    <property type="entry name" value="CONJUGATIVE TRANSFER: DNA TRANSPORT"/>
    <property type="match status" value="1"/>
</dbReference>
<evidence type="ECO:0000313" key="9">
    <source>
        <dbReference type="EMBL" id="MDG6145606.1"/>
    </source>
</evidence>
<protein>
    <submittedName>
        <fullName evidence="9">Type IV secretory system conjugative DNA transfer family protein</fullName>
    </submittedName>
</protein>
<evidence type="ECO:0000313" key="10">
    <source>
        <dbReference type="Proteomes" id="UP001153199"/>
    </source>
</evidence>
<comment type="similarity">
    <text evidence="2">Belongs to the VirD4/TraG family.</text>
</comment>
<dbReference type="InterPro" id="IPR051539">
    <property type="entry name" value="T4SS-coupling_protein"/>
</dbReference>
<evidence type="ECO:0000256" key="1">
    <source>
        <dbReference type="ARBA" id="ARBA00004651"/>
    </source>
</evidence>
<dbReference type="EMBL" id="JAMWFV010000010">
    <property type="protein sequence ID" value="MDG6145606.1"/>
    <property type="molecule type" value="Genomic_DNA"/>
</dbReference>
<dbReference type="Pfam" id="PF02534">
    <property type="entry name" value="T4SS-DNA_transf"/>
    <property type="match status" value="1"/>
</dbReference>
<dbReference type="CDD" id="cd01127">
    <property type="entry name" value="TrwB_TraG_TraD_VirD4"/>
    <property type="match status" value="1"/>
</dbReference>
<evidence type="ECO:0000256" key="4">
    <source>
        <dbReference type="ARBA" id="ARBA00022692"/>
    </source>
</evidence>
<feature type="transmembrane region" description="Helical" evidence="8">
    <location>
        <begin position="62"/>
        <end position="79"/>
    </location>
</feature>
<proteinExistence type="inferred from homology"/>
<comment type="subcellular location">
    <subcellularLocation>
        <location evidence="1">Cell membrane</location>
        <topology evidence="1">Multi-pass membrane protein</topology>
    </subcellularLocation>
</comment>
<evidence type="ECO:0000256" key="8">
    <source>
        <dbReference type="SAM" id="Phobius"/>
    </source>
</evidence>